<gene>
    <name evidence="8" type="ORF">JOF53_003888</name>
</gene>
<reference evidence="8 9" key="1">
    <citation type="submission" date="2021-03" db="EMBL/GenBank/DDBJ databases">
        <title>Sequencing the genomes of 1000 actinobacteria strains.</title>
        <authorList>
            <person name="Klenk H.-P."/>
        </authorList>
    </citation>
    <scope>NUCLEOTIDE SEQUENCE [LARGE SCALE GENOMIC DNA]</scope>
    <source>
        <strain evidence="8 9">DSM 44580</strain>
    </source>
</reference>
<feature type="compositionally biased region" description="Basic and acidic residues" evidence="6">
    <location>
        <begin position="1"/>
        <end position="10"/>
    </location>
</feature>
<accession>A0ABS5AEJ6</accession>
<comment type="caution">
    <text evidence="8">The sequence shown here is derived from an EMBL/GenBank/DDBJ whole genome shotgun (WGS) entry which is preliminary data.</text>
</comment>
<name>A0ABS5AEJ6_9PSEU</name>
<evidence type="ECO:0000256" key="1">
    <source>
        <dbReference type="ARBA" id="ARBA00004651"/>
    </source>
</evidence>
<feature type="transmembrane region" description="Helical" evidence="7">
    <location>
        <begin position="282"/>
        <end position="303"/>
    </location>
</feature>
<feature type="transmembrane region" description="Helical" evidence="7">
    <location>
        <begin position="398"/>
        <end position="416"/>
    </location>
</feature>
<evidence type="ECO:0000256" key="6">
    <source>
        <dbReference type="SAM" id="MobiDB-lite"/>
    </source>
</evidence>
<evidence type="ECO:0000313" key="8">
    <source>
        <dbReference type="EMBL" id="MBP2475016.1"/>
    </source>
</evidence>
<comment type="subcellular location">
    <subcellularLocation>
        <location evidence="1">Cell membrane</location>
        <topology evidence="1">Multi-pass membrane protein</topology>
    </subcellularLocation>
</comment>
<feature type="transmembrane region" description="Helical" evidence="7">
    <location>
        <begin position="132"/>
        <end position="153"/>
    </location>
</feature>
<dbReference type="PANTHER" id="PTHR23513">
    <property type="entry name" value="INTEGRAL MEMBRANE EFFLUX PROTEIN-RELATED"/>
    <property type="match status" value="1"/>
</dbReference>
<dbReference type="Proteomes" id="UP001519363">
    <property type="component" value="Unassembled WGS sequence"/>
</dbReference>
<sequence length="524" mass="55456">MMRGRPDEPSRNGGRAYPWESDPDYHLEGPTTPVRGRSAPPRGPQPVSPFYPDEVYEPRPPRAEQPTRPEPEPAVPPNAPPPPKKLTVTRVMMWRSRHLTQQAVRAFRRGVHADGARESGLAALTYATMLNYAVDAAIAVAMANTLFFSAASAESKGKVALYLLITVAPFALVAPVVGPFLDRLQQGRRAALAISFGVRIVLTAIMALNFDGWALYPAALGCMVLSRSFGVLNAAVTPRVLPPQLDLVRTNSRLTVFGLVASLAFGAIAAGLGQLFDSPGALWFASLICVLGVWSCFQVPSWVEVTEGEVPAALGAHPKRKRQPMGRVLVVALWANGTIRVLTGFLMLFAAFAVKAQTQGDAFLQLLLLGVIGAAAGAGNFLGNAIGARLSFSKPDQLLLACVATPLAATIVAAIWGNLITAAVVGLVGATGSALAKVCLDAVVQRDMPEESRASAFGRSETILQLSWTFGGAVGLLLPPEYWIGFTVVSALLLLGFIQTLLTGRGSSMIPGIGGDRPLRPATT</sequence>
<keyword evidence="2" id="KW-1003">Cell membrane</keyword>
<evidence type="ECO:0000256" key="3">
    <source>
        <dbReference type="ARBA" id="ARBA00022692"/>
    </source>
</evidence>
<evidence type="ECO:0000256" key="5">
    <source>
        <dbReference type="ARBA" id="ARBA00023136"/>
    </source>
</evidence>
<keyword evidence="5 7" id="KW-0472">Membrane</keyword>
<evidence type="ECO:0000256" key="7">
    <source>
        <dbReference type="SAM" id="Phobius"/>
    </source>
</evidence>
<organism evidence="8 9">
    <name type="scientific">Crossiella equi</name>
    <dbReference type="NCBI Taxonomy" id="130796"/>
    <lineage>
        <taxon>Bacteria</taxon>
        <taxon>Bacillati</taxon>
        <taxon>Actinomycetota</taxon>
        <taxon>Actinomycetes</taxon>
        <taxon>Pseudonocardiales</taxon>
        <taxon>Pseudonocardiaceae</taxon>
        <taxon>Crossiella</taxon>
    </lineage>
</organism>
<evidence type="ECO:0000256" key="2">
    <source>
        <dbReference type="ARBA" id="ARBA00022475"/>
    </source>
</evidence>
<dbReference type="PANTHER" id="PTHR23513:SF18">
    <property type="entry name" value="INTEGRAL MEMBRANE PROTEIN"/>
    <property type="match status" value="1"/>
</dbReference>
<dbReference type="InterPro" id="IPR011701">
    <property type="entry name" value="MFS"/>
</dbReference>
<proteinExistence type="predicted"/>
<dbReference type="Gene3D" id="1.20.1250.20">
    <property type="entry name" value="MFS general substrate transporter like domains"/>
    <property type="match status" value="1"/>
</dbReference>
<dbReference type="Pfam" id="PF07690">
    <property type="entry name" value="MFS_1"/>
    <property type="match status" value="1"/>
</dbReference>
<feature type="transmembrane region" description="Helical" evidence="7">
    <location>
        <begin position="366"/>
        <end position="386"/>
    </location>
</feature>
<feature type="compositionally biased region" description="Pro residues" evidence="6">
    <location>
        <begin position="72"/>
        <end position="84"/>
    </location>
</feature>
<feature type="transmembrane region" description="Helical" evidence="7">
    <location>
        <begin position="190"/>
        <end position="208"/>
    </location>
</feature>
<keyword evidence="3 7" id="KW-0812">Transmembrane</keyword>
<dbReference type="EMBL" id="JAGIOO010000001">
    <property type="protein sequence ID" value="MBP2475016.1"/>
    <property type="molecule type" value="Genomic_DNA"/>
</dbReference>
<evidence type="ECO:0000256" key="4">
    <source>
        <dbReference type="ARBA" id="ARBA00022989"/>
    </source>
</evidence>
<feature type="transmembrane region" description="Helical" evidence="7">
    <location>
        <begin position="256"/>
        <end position="276"/>
    </location>
</feature>
<feature type="compositionally biased region" description="Basic and acidic residues" evidence="6">
    <location>
        <begin position="56"/>
        <end position="71"/>
    </location>
</feature>
<dbReference type="InterPro" id="IPR036259">
    <property type="entry name" value="MFS_trans_sf"/>
</dbReference>
<keyword evidence="4 7" id="KW-1133">Transmembrane helix</keyword>
<feature type="transmembrane region" description="Helical" evidence="7">
    <location>
        <begin position="214"/>
        <end position="236"/>
    </location>
</feature>
<feature type="transmembrane region" description="Helical" evidence="7">
    <location>
        <begin position="328"/>
        <end position="354"/>
    </location>
</feature>
<dbReference type="SUPFAM" id="SSF103473">
    <property type="entry name" value="MFS general substrate transporter"/>
    <property type="match status" value="1"/>
</dbReference>
<evidence type="ECO:0000313" key="9">
    <source>
        <dbReference type="Proteomes" id="UP001519363"/>
    </source>
</evidence>
<protein>
    <submittedName>
        <fullName evidence="8">MFS family permease</fullName>
    </submittedName>
</protein>
<feature type="transmembrane region" description="Helical" evidence="7">
    <location>
        <begin position="482"/>
        <end position="502"/>
    </location>
</feature>
<feature type="region of interest" description="Disordered" evidence="6">
    <location>
        <begin position="1"/>
        <end position="84"/>
    </location>
</feature>
<feature type="transmembrane region" description="Helical" evidence="7">
    <location>
        <begin position="159"/>
        <end position="178"/>
    </location>
</feature>
<keyword evidence="9" id="KW-1185">Reference proteome</keyword>